<dbReference type="GO" id="GO:0005525">
    <property type="term" value="F:GTP binding"/>
    <property type="evidence" value="ECO:0007669"/>
    <property type="project" value="InterPro"/>
</dbReference>
<dbReference type="InterPro" id="IPR023873">
    <property type="entry name" value="FeFe-hyd_GTPase_HydF"/>
</dbReference>
<dbReference type="GO" id="GO:0002098">
    <property type="term" value="P:tRNA wobble uridine modification"/>
    <property type="evidence" value="ECO:0007669"/>
    <property type="project" value="TreeGrafter"/>
</dbReference>
<dbReference type="NCBIfam" id="TIGR00231">
    <property type="entry name" value="small_GTP"/>
    <property type="match status" value="1"/>
</dbReference>
<reference evidence="4 5" key="1">
    <citation type="submission" date="2018-06" db="EMBL/GenBank/DDBJ databases">
        <authorList>
            <consortium name="Pathogen Informatics"/>
            <person name="Doyle S."/>
        </authorList>
    </citation>
    <scope>NUCLEOTIDE SEQUENCE [LARGE SCALE GENOMIC DNA]</scope>
    <source>
        <strain evidence="4 5">NCTC13100</strain>
    </source>
</reference>
<dbReference type="Gene3D" id="3.40.50.11420">
    <property type="match status" value="1"/>
</dbReference>
<evidence type="ECO:0000259" key="3">
    <source>
        <dbReference type="Pfam" id="PF18133"/>
    </source>
</evidence>
<dbReference type="RefSeq" id="WP_018360837.1">
    <property type="nucleotide sequence ID" value="NZ_UGTI01000001.1"/>
</dbReference>
<dbReference type="PANTHER" id="PTHR42714">
    <property type="entry name" value="TRNA MODIFICATION GTPASE GTPBP3"/>
    <property type="match status" value="1"/>
</dbReference>
<dbReference type="Gene3D" id="3.40.50.11410">
    <property type="match status" value="1"/>
</dbReference>
<dbReference type="InterPro" id="IPR027417">
    <property type="entry name" value="P-loop_NTPase"/>
</dbReference>
<dbReference type="GO" id="GO:0016787">
    <property type="term" value="F:hydrolase activity"/>
    <property type="evidence" value="ECO:0007669"/>
    <property type="project" value="UniProtKB-KW"/>
</dbReference>
<dbReference type="Pfam" id="PF18133">
    <property type="entry name" value="HydF_tetramer"/>
    <property type="match status" value="1"/>
</dbReference>
<sequence length="399" mass="43329">MAQIPQSERLHIILYGRTNSGKSSLINALTGQSVSLVSETPGTTADPVSKAIEMPGLGACVLVDTAGFDDADEKLGPLRVERTDRTMQSADIAIIVISSEDISLELEWIKRLRLEEVPVIPVLNKSDVNSYPDRMFDVLKEATEQSPVFLSSHTGMGIEKLREVLRSIYAKGEVTGSIVGSLAVAGDIVLLVMPQDVQAPKGRLILPQVQTIRELLDKGCIPVCCTPETMRSALEGLSTPPKLIITDSQVFGKVCEMKPDTSLLTSFSVLFAAYKGDVDCFVHGAEAIARLTPRSRVLIAEACTHAPDAPETEDIGRVKIPALLRNRVGSSLQIEVVSGKDFPEDLTPYDLVIHCGACMFTRRMVMSRLRQAQRQGVPMTNYGITIAYLTGILDKVALP</sequence>
<dbReference type="InterPro" id="IPR041606">
    <property type="entry name" value="HydF_dimer"/>
</dbReference>
<dbReference type="Pfam" id="PF18128">
    <property type="entry name" value="HydF_dimer"/>
    <property type="match status" value="1"/>
</dbReference>
<dbReference type="InterPro" id="IPR006073">
    <property type="entry name" value="GTP-bd"/>
</dbReference>
<dbReference type="Gene3D" id="3.40.50.300">
    <property type="entry name" value="P-loop containing nucleotide triphosphate hydrolases"/>
    <property type="match status" value="1"/>
</dbReference>
<feature type="domain" description="G" evidence="1">
    <location>
        <begin position="12"/>
        <end position="125"/>
    </location>
</feature>
<dbReference type="PANTHER" id="PTHR42714:SF6">
    <property type="entry name" value="TRANSLATION INITIATION FACTOR IF-2"/>
    <property type="match status" value="1"/>
</dbReference>
<dbReference type="SUPFAM" id="SSF52540">
    <property type="entry name" value="P-loop containing nucleoside triphosphate hydrolases"/>
    <property type="match status" value="1"/>
</dbReference>
<dbReference type="GO" id="GO:0030488">
    <property type="term" value="P:tRNA methylation"/>
    <property type="evidence" value="ECO:0007669"/>
    <property type="project" value="TreeGrafter"/>
</dbReference>
<name>A0A379DKK5_9PORP</name>
<dbReference type="EMBL" id="UGTI01000001">
    <property type="protein sequence ID" value="SUB78484.1"/>
    <property type="molecule type" value="Genomic_DNA"/>
</dbReference>
<accession>A0A379DKK5</accession>
<keyword evidence="4" id="KW-0378">Hydrolase</keyword>
<dbReference type="Pfam" id="PF01926">
    <property type="entry name" value="MMR_HSR1"/>
    <property type="match status" value="1"/>
</dbReference>
<evidence type="ECO:0000313" key="4">
    <source>
        <dbReference type="EMBL" id="SUB78484.1"/>
    </source>
</evidence>
<proteinExistence type="predicted"/>
<dbReference type="CDD" id="cd00880">
    <property type="entry name" value="Era_like"/>
    <property type="match status" value="1"/>
</dbReference>
<dbReference type="InterPro" id="IPR005225">
    <property type="entry name" value="Small_GTP-bd"/>
</dbReference>
<dbReference type="NCBIfam" id="TIGR03918">
    <property type="entry name" value="GTP_HydF"/>
    <property type="match status" value="1"/>
</dbReference>
<evidence type="ECO:0000313" key="5">
    <source>
        <dbReference type="Proteomes" id="UP000254263"/>
    </source>
</evidence>
<dbReference type="Proteomes" id="UP000254263">
    <property type="component" value="Unassembled WGS sequence"/>
</dbReference>
<dbReference type="EC" id="3.6.-.-" evidence="4"/>
<protein>
    <submittedName>
        <fullName evidence="4">tRNA modification GTPase MnmE</fullName>
        <ecNumber evidence="4">3.6.-.-</ecNumber>
    </submittedName>
</protein>
<gene>
    <name evidence="4" type="primary">mnmE_1</name>
    <name evidence="4" type="ORF">NCTC13100_01660</name>
</gene>
<organism evidence="4 5">
    <name type="scientific">Porphyromonas macacae</name>
    <dbReference type="NCBI Taxonomy" id="28115"/>
    <lineage>
        <taxon>Bacteria</taxon>
        <taxon>Pseudomonadati</taxon>
        <taxon>Bacteroidota</taxon>
        <taxon>Bacteroidia</taxon>
        <taxon>Bacteroidales</taxon>
        <taxon>Porphyromonadaceae</taxon>
        <taxon>Porphyromonas</taxon>
    </lineage>
</organism>
<dbReference type="AlphaFoldDB" id="A0A379DKK5"/>
<dbReference type="GO" id="GO:0005737">
    <property type="term" value="C:cytoplasm"/>
    <property type="evidence" value="ECO:0007669"/>
    <property type="project" value="TreeGrafter"/>
</dbReference>
<evidence type="ECO:0000259" key="1">
    <source>
        <dbReference type="Pfam" id="PF01926"/>
    </source>
</evidence>
<evidence type="ECO:0000259" key="2">
    <source>
        <dbReference type="Pfam" id="PF18128"/>
    </source>
</evidence>
<feature type="domain" description="Hydrogen maturase F tetramerization" evidence="3">
    <location>
        <begin position="280"/>
        <end position="396"/>
    </location>
</feature>
<dbReference type="InterPro" id="IPR040644">
    <property type="entry name" value="HydF_tetramer"/>
</dbReference>
<feature type="domain" description="Hydrogen maturase F dimerization" evidence="2">
    <location>
        <begin position="179"/>
        <end position="276"/>
    </location>
</feature>